<feature type="domain" description="HTH cro/C1-type" evidence="1">
    <location>
        <begin position="51"/>
        <end position="81"/>
    </location>
</feature>
<sequence>MQPPLPDPPMSCPVCGREIGTTCRCVPSGFWQRPGVARAVADLDLVRVVQMLRAQVDITQERIALITGLGPSTVSRLEAGKPVHDLAKARRALHRLGALVPHEPTSAGAEPPETAALRRLVAVYDLPDDGPVRPMPALRTAVSEVVGHRLNSRYAQVTSRLPLLIPELTRALERQQGARRYEIARLLVQCYRAADAVADKNGAYDLSARIIQVMLWASEQAEDPCTRAAAQYVRAEVFFASSGFEDGRRMLERAAGGVQPGDSVRAAAAYGALHMRAAVLAARAGAGGRARDHLAETHAVARRVDEAVYDGTAFGPGSVRIHEVTLELGLDSPERALAAAAGWVPSLSIPAERRSHFHIDLARAHLLTDRRESALDALEEAHRIAPEHVRLHPDVRAVLAALARAEGSGSESARTFAHAAGFLAVTAGEGGPEVR</sequence>
<evidence type="ECO:0000259" key="1">
    <source>
        <dbReference type="Pfam" id="PF01381"/>
    </source>
</evidence>
<dbReference type="AlphaFoldDB" id="A0A2P8CY65"/>
<comment type="caution">
    <text evidence="2">The sequence shown here is derived from an EMBL/GenBank/DDBJ whole genome shotgun (WGS) entry which is preliminary data.</text>
</comment>
<dbReference type="EMBL" id="PYGA01000024">
    <property type="protein sequence ID" value="PSK89921.1"/>
    <property type="molecule type" value="Genomic_DNA"/>
</dbReference>
<name>A0A2P8CY65_9ACTN</name>
<dbReference type="InterPro" id="IPR001387">
    <property type="entry name" value="Cro/C1-type_HTH"/>
</dbReference>
<dbReference type="GO" id="GO:0003677">
    <property type="term" value="F:DNA binding"/>
    <property type="evidence" value="ECO:0007669"/>
    <property type="project" value="InterPro"/>
</dbReference>
<dbReference type="CDD" id="cd00093">
    <property type="entry name" value="HTH_XRE"/>
    <property type="match status" value="1"/>
</dbReference>
<keyword evidence="3" id="KW-1185">Reference proteome</keyword>
<organism evidence="2 3">
    <name type="scientific">Murinocardiopsis flavida</name>
    <dbReference type="NCBI Taxonomy" id="645275"/>
    <lineage>
        <taxon>Bacteria</taxon>
        <taxon>Bacillati</taxon>
        <taxon>Actinomycetota</taxon>
        <taxon>Actinomycetes</taxon>
        <taxon>Streptosporangiales</taxon>
        <taxon>Nocardiopsidaceae</taxon>
        <taxon>Murinocardiopsis</taxon>
    </lineage>
</organism>
<dbReference type="InterPro" id="IPR010982">
    <property type="entry name" value="Lambda_DNA-bd_dom_sf"/>
</dbReference>
<protein>
    <submittedName>
        <fullName evidence="2">Helix-turn-helix protein</fullName>
    </submittedName>
</protein>
<accession>A0A2P8CY65</accession>
<evidence type="ECO:0000313" key="3">
    <source>
        <dbReference type="Proteomes" id="UP000240542"/>
    </source>
</evidence>
<dbReference type="SUPFAM" id="SSF47413">
    <property type="entry name" value="lambda repressor-like DNA-binding domains"/>
    <property type="match status" value="1"/>
</dbReference>
<dbReference type="Gene3D" id="1.10.260.40">
    <property type="entry name" value="lambda repressor-like DNA-binding domains"/>
    <property type="match status" value="1"/>
</dbReference>
<evidence type="ECO:0000313" key="2">
    <source>
        <dbReference type="EMBL" id="PSK89921.1"/>
    </source>
</evidence>
<dbReference type="Pfam" id="PF01381">
    <property type="entry name" value="HTH_3"/>
    <property type="match status" value="1"/>
</dbReference>
<proteinExistence type="predicted"/>
<reference evidence="2 3" key="1">
    <citation type="submission" date="2018-03" db="EMBL/GenBank/DDBJ databases">
        <title>Genomic Encyclopedia of Archaeal and Bacterial Type Strains, Phase II (KMG-II): from individual species to whole genera.</title>
        <authorList>
            <person name="Goeker M."/>
        </authorList>
    </citation>
    <scope>NUCLEOTIDE SEQUENCE [LARGE SCALE GENOMIC DNA]</scope>
    <source>
        <strain evidence="2 3">DSM 45312</strain>
    </source>
</reference>
<gene>
    <name evidence="2" type="ORF">CLV63_12425</name>
</gene>
<dbReference type="Proteomes" id="UP000240542">
    <property type="component" value="Unassembled WGS sequence"/>
</dbReference>